<accession>A0A9X0CHY4</accession>
<name>A0A9X0CHY4_9CNID</name>
<comment type="caution">
    <text evidence="1">The sequence shown here is derived from an EMBL/GenBank/DDBJ whole genome shotgun (WGS) entry which is preliminary data.</text>
</comment>
<proteinExistence type="predicted"/>
<dbReference type="EMBL" id="MU827339">
    <property type="protein sequence ID" value="KAJ7353867.1"/>
    <property type="molecule type" value="Genomic_DNA"/>
</dbReference>
<gene>
    <name evidence="1" type="ORF">OS493_031842</name>
</gene>
<evidence type="ECO:0000313" key="2">
    <source>
        <dbReference type="Proteomes" id="UP001163046"/>
    </source>
</evidence>
<protein>
    <submittedName>
        <fullName evidence="1">Uncharacterized protein</fullName>
    </submittedName>
</protein>
<keyword evidence="2" id="KW-1185">Reference proteome</keyword>
<sequence>METPDEETIESNLEMFLKKWESQLSVASMGSITNLKNIYEKAVVRPFLPDAEDDCQFWKRYEQGMSPKKSAVIWSCSGPCPRKWRLFVSPASLRNYIKLSLAKKTKETMNSLIISEGLVFKRL</sequence>
<organism evidence="1 2">
    <name type="scientific">Desmophyllum pertusum</name>
    <dbReference type="NCBI Taxonomy" id="174260"/>
    <lineage>
        <taxon>Eukaryota</taxon>
        <taxon>Metazoa</taxon>
        <taxon>Cnidaria</taxon>
        <taxon>Anthozoa</taxon>
        <taxon>Hexacorallia</taxon>
        <taxon>Scleractinia</taxon>
        <taxon>Caryophylliina</taxon>
        <taxon>Caryophylliidae</taxon>
        <taxon>Desmophyllum</taxon>
    </lineage>
</organism>
<reference evidence="1" key="1">
    <citation type="submission" date="2023-01" db="EMBL/GenBank/DDBJ databases">
        <title>Genome assembly of the deep-sea coral Lophelia pertusa.</title>
        <authorList>
            <person name="Herrera S."/>
            <person name="Cordes E."/>
        </authorList>
    </citation>
    <scope>NUCLEOTIDE SEQUENCE</scope>
    <source>
        <strain evidence="1">USNM1676648</strain>
        <tissue evidence="1">Polyp</tissue>
    </source>
</reference>
<dbReference type="AlphaFoldDB" id="A0A9X0CHY4"/>
<dbReference type="Proteomes" id="UP001163046">
    <property type="component" value="Unassembled WGS sequence"/>
</dbReference>
<evidence type="ECO:0000313" key="1">
    <source>
        <dbReference type="EMBL" id="KAJ7353867.1"/>
    </source>
</evidence>